<evidence type="ECO:0000313" key="5">
    <source>
        <dbReference type="Proteomes" id="UP000243876"/>
    </source>
</evidence>
<dbReference type="OrthoDB" id="5419315at2759"/>
<protein>
    <submittedName>
        <fullName evidence="4">SPOSA6832_05123-mRNA-1:cds</fullName>
    </submittedName>
</protein>
<feature type="compositionally biased region" description="Low complexity" evidence="3">
    <location>
        <begin position="117"/>
        <end position="131"/>
    </location>
</feature>
<evidence type="ECO:0000256" key="1">
    <source>
        <dbReference type="ARBA" id="ARBA00004123"/>
    </source>
</evidence>
<proteinExistence type="predicted"/>
<reference evidence="5" key="1">
    <citation type="submission" date="2015-02" db="EMBL/GenBank/DDBJ databases">
        <authorList>
            <person name="Gon?alves P."/>
        </authorList>
    </citation>
    <scope>NUCLEOTIDE SEQUENCE [LARGE SCALE GENOMIC DNA]</scope>
</reference>
<dbReference type="GO" id="GO:0005634">
    <property type="term" value="C:nucleus"/>
    <property type="evidence" value="ECO:0007669"/>
    <property type="project" value="UniProtKB-SubCell"/>
</dbReference>
<comment type="subcellular location">
    <subcellularLocation>
        <location evidence="1">Nucleus</location>
    </subcellularLocation>
</comment>
<evidence type="ECO:0000313" key="4">
    <source>
        <dbReference type="EMBL" id="CEQ43216.1"/>
    </source>
</evidence>
<dbReference type="Proteomes" id="UP000243876">
    <property type="component" value="Unassembled WGS sequence"/>
</dbReference>
<dbReference type="EMBL" id="CENE01000066">
    <property type="protein sequence ID" value="CEQ43216.1"/>
    <property type="molecule type" value="Genomic_DNA"/>
</dbReference>
<gene>
    <name evidence="4" type="primary">SPOSA6832_05123</name>
</gene>
<dbReference type="AlphaFoldDB" id="A0A0D6ETX0"/>
<dbReference type="PANTHER" id="PTHR37534:SF46">
    <property type="entry name" value="ZN(II)2CYS6 TRANSCRIPTION FACTOR (EUROFUNG)"/>
    <property type="match status" value="1"/>
</dbReference>
<feature type="region of interest" description="Disordered" evidence="3">
    <location>
        <begin position="1"/>
        <end position="66"/>
    </location>
</feature>
<feature type="region of interest" description="Disordered" evidence="3">
    <location>
        <begin position="117"/>
        <end position="138"/>
    </location>
</feature>
<accession>A0A0D6ETX0</accession>
<dbReference type="PANTHER" id="PTHR37534">
    <property type="entry name" value="TRANSCRIPTIONAL ACTIVATOR PROTEIN UGA3"/>
    <property type="match status" value="1"/>
</dbReference>
<dbReference type="Pfam" id="PF11951">
    <property type="entry name" value="Fungal_trans_2"/>
    <property type="match status" value="1"/>
</dbReference>
<sequence length="702" mass="74958">MTDLQAAPATSDATRNDWRMVRAGAASREHGLRPLKTFKKGVKPTGSPRPESRQSKGSPDEGVSREAAAAGISVGGDGGDTASGGSSLAGAEASASLGFPIPPLSFSFAAISPSPSASASTPAAPCPSSLAPAPPSSSTPYADLNLLAALPNISFKPGEDLSDFFESLDAEIGYWESNFGGSNGSPCGTPGDGSDLHHSERASKVDIYASGFTRSITAADVNGQAGSPSSAALPSLQDRARYTGGDNVFNDGFFRSLPKPVRDVVCQKVFNVVTSSELSRNAGMAMVMLYRLRMQQQQQQQQDVTDPAEAAAVTLQQARLLAQSNTYFQRALEHIQLLLIGSTVNSLAHLLLELLTPIPFEAKMVAVLDMQTYQFDQWGAAAANAIVLLGEYFVVEELGPQYVCCLSLSSEPLLDSQLHFPLCRPPLDLTTASPLLSTFAWTDAVRCICIPGRRTVFTFSNMPGDPSPTSPGTVLTDVSSSASDIQVHLGLPVGLMLCIAAIANFAFEMDALPEEVVKVKAEAIEKAVRGWRPPVPDVQELADGTTFVEKVSTAEMWRHAIIIFLYQTVHGHACLSRVMREAMQQILQLGSRMLTAYRSSVCSIVASPSLTGLESSKPPAPQEDYLSVPATRAVPWFLAGTVATLPQDRALCKRGLEACGPLKGYADNISALERIWEATDEKGWTVEWKALLQTEKRFVGFL</sequence>
<name>A0A0D6ETX0_SPOSA</name>
<feature type="compositionally biased region" description="Basic and acidic residues" evidence="3">
    <location>
        <begin position="50"/>
        <end position="64"/>
    </location>
</feature>
<keyword evidence="2" id="KW-0539">Nucleus</keyword>
<dbReference type="InterPro" id="IPR021858">
    <property type="entry name" value="Fun_TF"/>
</dbReference>
<evidence type="ECO:0000256" key="3">
    <source>
        <dbReference type="SAM" id="MobiDB-lite"/>
    </source>
</evidence>
<evidence type="ECO:0000256" key="2">
    <source>
        <dbReference type="ARBA" id="ARBA00023242"/>
    </source>
</evidence>
<keyword evidence="5" id="KW-1185">Reference proteome</keyword>
<organism evidence="4 5">
    <name type="scientific">Sporidiobolus salmonicolor</name>
    <name type="common">Yeast-like fungus</name>
    <name type="synonym">Sporobolomyces salmonicolor</name>
    <dbReference type="NCBI Taxonomy" id="5005"/>
    <lineage>
        <taxon>Eukaryota</taxon>
        <taxon>Fungi</taxon>
        <taxon>Dikarya</taxon>
        <taxon>Basidiomycota</taxon>
        <taxon>Pucciniomycotina</taxon>
        <taxon>Microbotryomycetes</taxon>
        <taxon>Sporidiobolales</taxon>
        <taxon>Sporidiobolaceae</taxon>
        <taxon>Sporobolomyces</taxon>
    </lineage>
</organism>